<dbReference type="PANTHER" id="PTHR46715:SF1">
    <property type="entry name" value="1-PHOSPHATIDYLINOSITOL 3-PHOSPHATE 5-KINASE"/>
    <property type="match status" value="1"/>
</dbReference>
<dbReference type="Pfam" id="PF00118">
    <property type="entry name" value="Cpn60_TCP1"/>
    <property type="match status" value="1"/>
</dbReference>
<dbReference type="InterPro" id="IPR002423">
    <property type="entry name" value="Cpn60/GroEL/TCP-1"/>
</dbReference>
<dbReference type="InterPro" id="IPR017455">
    <property type="entry name" value="Znf_FYVE-rel"/>
</dbReference>
<dbReference type="SUPFAM" id="SSF46785">
    <property type="entry name" value="Winged helix' DNA-binding domain"/>
    <property type="match status" value="1"/>
</dbReference>
<feature type="region of interest" description="Disordered" evidence="11">
    <location>
        <begin position="1117"/>
        <end position="1151"/>
    </location>
</feature>
<feature type="compositionally biased region" description="Polar residues" evidence="11">
    <location>
        <begin position="453"/>
        <end position="469"/>
    </location>
</feature>
<dbReference type="PROSITE" id="PS50178">
    <property type="entry name" value="ZF_FYVE"/>
    <property type="match status" value="1"/>
</dbReference>
<evidence type="ECO:0000259" key="12">
    <source>
        <dbReference type="PROSITE" id="PS50178"/>
    </source>
</evidence>
<keyword evidence="4 10" id="KW-0547">Nucleotide-binding</keyword>
<feature type="domain" description="DEP" evidence="13">
    <location>
        <begin position="375"/>
        <end position="450"/>
    </location>
</feature>
<feature type="domain" description="FYVE-type" evidence="12">
    <location>
        <begin position="168"/>
        <end position="228"/>
    </location>
</feature>
<evidence type="ECO:0000256" key="11">
    <source>
        <dbReference type="SAM" id="MobiDB-lite"/>
    </source>
</evidence>
<feature type="region of interest" description="Disordered" evidence="11">
    <location>
        <begin position="1649"/>
        <end position="1699"/>
    </location>
</feature>
<feature type="domain" description="PIPK" evidence="14">
    <location>
        <begin position="1656"/>
        <end position="1983"/>
    </location>
</feature>
<dbReference type="CDD" id="cd03334">
    <property type="entry name" value="Fab1_TCP"/>
    <property type="match status" value="1"/>
</dbReference>
<dbReference type="SUPFAM" id="SSF57903">
    <property type="entry name" value="FYVE/PHD zinc finger"/>
    <property type="match status" value="1"/>
</dbReference>
<reference evidence="16" key="1">
    <citation type="submission" date="2025-08" db="UniProtKB">
        <authorList>
            <consortium name="RefSeq"/>
        </authorList>
    </citation>
    <scope>IDENTIFICATION</scope>
    <source>
        <tissue evidence="16">Blood</tissue>
    </source>
</reference>
<dbReference type="SMART" id="SM00049">
    <property type="entry name" value="DEP"/>
    <property type="match status" value="1"/>
</dbReference>
<name>A0ABM4LC08_EQUPR</name>
<feature type="region of interest" description="Disordered" evidence="11">
    <location>
        <begin position="1521"/>
        <end position="1572"/>
    </location>
</feature>
<feature type="region of interest" description="Disordered" evidence="11">
    <location>
        <begin position="850"/>
        <end position="895"/>
    </location>
</feature>
<dbReference type="SUPFAM" id="SSF54849">
    <property type="entry name" value="GroEL-intermediate domain like"/>
    <property type="match status" value="1"/>
</dbReference>
<evidence type="ECO:0000256" key="10">
    <source>
        <dbReference type="PROSITE-ProRule" id="PRU00781"/>
    </source>
</evidence>
<evidence type="ECO:0000259" key="13">
    <source>
        <dbReference type="PROSITE" id="PS50186"/>
    </source>
</evidence>
<dbReference type="Gene3D" id="3.50.7.10">
    <property type="entry name" value="GroEL"/>
    <property type="match status" value="1"/>
</dbReference>
<evidence type="ECO:0000256" key="1">
    <source>
        <dbReference type="ARBA" id="ARBA00012009"/>
    </source>
</evidence>
<dbReference type="InterPro" id="IPR027483">
    <property type="entry name" value="PInositol-4-P-4/5-kinase_C_sf"/>
</dbReference>
<dbReference type="Gene3D" id="3.30.800.10">
    <property type="entry name" value="Phosphatidylinositol Phosphate Kinase II Beta"/>
    <property type="match status" value="1"/>
</dbReference>
<dbReference type="InterPro" id="IPR000591">
    <property type="entry name" value="DEP_dom"/>
</dbReference>
<dbReference type="InterPro" id="IPR043548">
    <property type="entry name" value="PIKfyve"/>
</dbReference>
<feature type="compositionally biased region" description="Polar residues" evidence="11">
    <location>
        <begin position="949"/>
        <end position="958"/>
    </location>
</feature>
<dbReference type="Proteomes" id="UP001652662">
    <property type="component" value="Chromosome 17"/>
</dbReference>
<dbReference type="CDD" id="cd04448">
    <property type="entry name" value="DEP_PIKfyve"/>
    <property type="match status" value="1"/>
</dbReference>
<dbReference type="EC" id="2.7.1.150" evidence="1"/>
<dbReference type="InterPro" id="IPR000306">
    <property type="entry name" value="Znf_FYVE"/>
</dbReference>
<dbReference type="GeneID" id="103540345"/>
<dbReference type="Pfam" id="PF01363">
    <property type="entry name" value="FYVE"/>
    <property type="match status" value="1"/>
</dbReference>
<dbReference type="SUPFAM" id="SSF56104">
    <property type="entry name" value="SAICAR synthase-like"/>
    <property type="match status" value="1"/>
</dbReference>
<feature type="region of interest" description="Disordered" evidence="11">
    <location>
        <begin position="1469"/>
        <end position="1509"/>
    </location>
</feature>
<gene>
    <name evidence="16" type="primary">PIKFYVE</name>
</gene>
<evidence type="ECO:0000256" key="2">
    <source>
        <dbReference type="ARBA" id="ARBA00022679"/>
    </source>
</evidence>
<sequence>MATDDKTSPTLDSANDLPRSPASPSHLTHFKPLTPDQDEPAFKSAYSSFVNLFRFNKDRAEGEQQSLTGGWPSPQLPSRTQSVRSPIPYKKQLTEELQRRPSAVLAENSLQHPQENTDTRRKTEPTFGGHDPRTAVQLRSLSTVLKRLKEIMEGKSQDSDLKQYWMPDSQCRECYDCSEKFTTFRRRHHCRLCGQIFCSRCCNQEIPGKFMGYTGDLRACTYCRKIALSYAHSTDSNSIGEDLNALSDSASSVSVLDPSEPRTPVGSRKASRNIFLEDDFAWQSLIHPDSSNTALSTRLVSVQEDAGKSPARNRSASITNLSLDRSGSPLVPSYETSVSPQANRTYVRTETTEDERKILLDSVQLKDLWKKICHHSSGMEFQDHRYWLRTHPNCIVGKELVNWLIRNGHIATRAQAVAIGQAMVDGRWLDCVSHHDQLFRDEYALYRPLQSTDFSETPSPDSDSVNSVEGHSEPSWFKDIKFDDSDTEQIAEEGDDNLTKYLISDNGGQQLSISDAFIKESLFNRRVEEKSKELPFTPLGWHHNNLELLREENGEKQAMERLLSANHNHMMALLQQLLHSESLSPSWRDIIVSLVCQVVQTVRPDVKNRDDDMDIRQFVHVKKIPGGKKFDSMVVNGFVCTKNIAHKKMNSCIKNPKILLLKCSIEYLYREETKFTCIDPIVLQEREFLKNYVQRIVDVRPTLVLVEKTVSRIAQDLLLEHGITLVINVKSQVLERISRMTQGDLVMSMDQLLTKPHLGTCHKFYMQMFQLPGEQTKTLMFFEGCPQHLGCTIKLRGGSDYELARVKEILIFMICVAYHSQLEISFLMDEFAMPPTLTQNPSFHSLIEEQEDDEAAQEQLSGSPLPREPDFPLECLAPDESSSLESRTVFGKSDQELKGAPKDAVSLKQQEFATAACPAGVPYALFALVPESLLPLHLGDQQDARGSEQPETVQQTGELQDPKSQMRAFRDPLQDDTGLYVTEEVTSSEDKRKTYSLAFKQELKDVILCISPVITFREPFLLTEKGMRCSPRDYFAEQLYWSPLLNKDFKEMESRRKKQLLRDLSSLQGLNGSVQAKSIQVLPSHELVSARIAEHLGDSQGLGRMLADYRARGGRIQQNTSDPFAHSKDASGPSSGKSGSRTEGDEEKGLIPSDAVWSTKVDCLNPANHQRLCVLFSSSSAQSSNAPSACVSPWIVTMEFYGKNDLTLGIFLERYCFRPSYQCPSMFCDTPMVHHIRRFVHGQGCVQIILKELDSPVPGYQHTILTYSWCRICKQVTPVVALSNESWSMSFAKYLELRFYGHQYTRRANAEPCGHSIHHDYHQYFSYNQMVASFSYSPIRLLEVCVPLPKIFIKRQAPLKVSLLQDLKDFFQKVSQVYLAVDERLASLKTDTFSKTREEKMEDIFAQKEMEEGEFKNWIEKMQARLLSSSVDTPQQLQSVLESLIAKKQSLCEVLQAWNNRLQDLFQQEKGRKRPSVPPSPGRLRQGEESKISAMDASPRNISPGLQNGEKEDRFLTTLSSQGPTSAAHLQLPSPPEVLPEQAGGATPEPDAASSSEDVFDGHSLGSTDSQVKEKSTMKAIFANLLPGNSYNPIPFPFDPDKHYLMYEHERVPIAVCEREPSSIIAFALSCKEYRNALEELSKATLRNSAEEGLPANSASDSRPKGGSPGRPPELGGGCPNRAAEAEPQPDEIDGGDAQKKQLTNPHVELQFSDANAKFYCRLYYAGEFHKMREVILGSSEEDFIRSLSHSAPWQARGGKSGAAFYATEDDRFILKQMPRLEVQSFLDFAPHYFNYITNAVQQKRPTALAKILGVYRIGYKNSQNNTEKKLDLLVMENLFYGRKMAQVFDLKGSLRNRNVKTDTGKESCDVVLLDENLLKMVRDSPLYIRSHSKAVLRASIRSDAHFLSSHLIIDYSLLVGRDDTSNELVVGIIDYIRTFTWDKKLEMVVKSTGILGGQGKMPTVVSPELYRTRFCEAMDKYFLMVPDHWTGLGLNC</sequence>
<dbReference type="InterPro" id="IPR027410">
    <property type="entry name" value="TCP-1-like_intermed_sf"/>
</dbReference>
<dbReference type="InterPro" id="IPR002498">
    <property type="entry name" value="PInositol-4-P-4/5-kinase_core"/>
</dbReference>
<dbReference type="Pfam" id="PF01504">
    <property type="entry name" value="PIP5K"/>
    <property type="match status" value="2"/>
</dbReference>
<feature type="region of interest" description="Disordered" evidence="11">
    <location>
        <begin position="303"/>
        <end position="336"/>
    </location>
</feature>
<dbReference type="PROSITE" id="PS50186">
    <property type="entry name" value="DEP"/>
    <property type="match status" value="1"/>
</dbReference>
<dbReference type="SMART" id="SM00064">
    <property type="entry name" value="FYVE"/>
    <property type="match status" value="1"/>
</dbReference>
<feature type="region of interest" description="Disordered" evidence="11">
    <location>
        <begin position="453"/>
        <end position="472"/>
    </location>
</feature>
<dbReference type="PANTHER" id="PTHR46715">
    <property type="entry name" value="1-PHOSPHATIDYLINOSITOL 3-PHOSPHATE 5-KINASE"/>
    <property type="match status" value="1"/>
</dbReference>
<organism evidence="15 16">
    <name type="scientific">Equus przewalskii</name>
    <name type="common">Przewalski's horse</name>
    <name type="synonym">Equus caballus przewalskii</name>
    <dbReference type="NCBI Taxonomy" id="9798"/>
    <lineage>
        <taxon>Eukaryota</taxon>
        <taxon>Metazoa</taxon>
        <taxon>Chordata</taxon>
        <taxon>Craniata</taxon>
        <taxon>Vertebrata</taxon>
        <taxon>Euteleostomi</taxon>
        <taxon>Mammalia</taxon>
        <taxon>Eutheria</taxon>
        <taxon>Laurasiatheria</taxon>
        <taxon>Perissodactyla</taxon>
        <taxon>Equidae</taxon>
        <taxon>Equus</taxon>
    </lineage>
</organism>
<keyword evidence="3" id="KW-0479">Metal-binding</keyword>
<feature type="region of interest" description="Disordered" evidence="11">
    <location>
        <begin position="1"/>
        <end position="41"/>
    </location>
</feature>
<keyword evidence="6 10" id="KW-0418">Kinase</keyword>
<dbReference type="InterPro" id="IPR011011">
    <property type="entry name" value="Znf_FYVE_PHD"/>
</dbReference>
<keyword evidence="8 10" id="KW-0067">ATP-binding</keyword>
<keyword evidence="15" id="KW-1185">Reference proteome</keyword>
<evidence type="ECO:0000256" key="6">
    <source>
        <dbReference type="ARBA" id="ARBA00022777"/>
    </source>
</evidence>
<dbReference type="InterPro" id="IPR044769">
    <property type="entry name" value="PIKfyve_PIPKc"/>
</dbReference>
<dbReference type="InterPro" id="IPR036390">
    <property type="entry name" value="WH_DNA-bd_sf"/>
</dbReference>
<dbReference type="InterPro" id="IPR036388">
    <property type="entry name" value="WH-like_DNA-bd_sf"/>
</dbReference>
<evidence type="ECO:0000313" key="15">
    <source>
        <dbReference type="Proteomes" id="UP001652662"/>
    </source>
</evidence>
<dbReference type="Gene3D" id="1.10.10.10">
    <property type="entry name" value="Winged helix-like DNA-binding domain superfamily/Winged helix DNA-binding domain"/>
    <property type="match status" value="1"/>
</dbReference>
<feature type="region of interest" description="Disordered" evidence="11">
    <location>
        <begin position="61"/>
        <end position="82"/>
    </location>
</feature>
<dbReference type="InterPro" id="IPR027409">
    <property type="entry name" value="GroEL-like_apical_dom_sf"/>
</dbReference>
<feature type="compositionally biased region" description="Polar residues" evidence="11">
    <location>
        <begin position="312"/>
        <end position="325"/>
    </location>
</feature>
<feature type="region of interest" description="Disordered" evidence="11">
    <location>
        <begin position="941"/>
        <end position="967"/>
    </location>
</feature>
<dbReference type="Gene3D" id="3.30.40.10">
    <property type="entry name" value="Zinc/RING finger domain, C3HC4 (zinc finger)"/>
    <property type="match status" value="1"/>
</dbReference>
<evidence type="ECO:0000313" key="16">
    <source>
        <dbReference type="RefSeq" id="XP_070437973.1"/>
    </source>
</evidence>
<keyword evidence="7" id="KW-0862">Zinc</keyword>
<evidence type="ECO:0000256" key="4">
    <source>
        <dbReference type="ARBA" id="ARBA00022741"/>
    </source>
</evidence>
<dbReference type="InterPro" id="IPR027484">
    <property type="entry name" value="PInositol-4-P-5-kinase_N"/>
</dbReference>
<keyword evidence="2 10" id="KW-0808">Transferase</keyword>
<dbReference type="PROSITE" id="PS51455">
    <property type="entry name" value="PIPK"/>
    <property type="match status" value="1"/>
</dbReference>
<dbReference type="Gene3D" id="3.30.810.10">
    <property type="entry name" value="2-Layer Sandwich"/>
    <property type="match status" value="1"/>
</dbReference>
<dbReference type="Pfam" id="PF00610">
    <property type="entry name" value="DEP"/>
    <property type="match status" value="1"/>
</dbReference>
<dbReference type="InterPro" id="IPR013083">
    <property type="entry name" value="Znf_RING/FYVE/PHD"/>
</dbReference>
<dbReference type="CDD" id="cd17300">
    <property type="entry name" value="PIPKc_PIKfyve"/>
    <property type="match status" value="1"/>
</dbReference>
<proteinExistence type="predicted"/>
<keyword evidence="5 9" id="KW-0863">Zinc-finger</keyword>
<dbReference type="SUPFAM" id="SSF52029">
    <property type="entry name" value="GroEL apical domain-like"/>
    <property type="match status" value="1"/>
</dbReference>
<feature type="compositionally biased region" description="Basic and acidic residues" evidence="11">
    <location>
        <begin position="115"/>
        <end position="124"/>
    </location>
</feature>
<evidence type="ECO:0000256" key="3">
    <source>
        <dbReference type="ARBA" id="ARBA00022723"/>
    </source>
</evidence>
<evidence type="ECO:0000256" key="9">
    <source>
        <dbReference type="PROSITE-ProRule" id="PRU00091"/>
    </source>
</evidence>
<protein>
    <recommendedName>
        <fullName evidence="1">1-phosphatidylinositol-3-phosphate 5-kinase</fullName>
        <ecNumber evidence="1">2.7.1.150</ecNumber>
    </recommendedName>
</protein>
<feature type="compositionally biased region" description="Basic and acidic residues" evidence="11">
    <location>
        <begin position="1140"/>
        <end position="1149"/>
    </location>
</feature>
<evidence type="ECO:0000259" key="14">
    <source>
        <dbReference type="PROSITE" id="PS51455"/>
    </source>
</evidence>
<evidence type="ECO:0000256" key="8">
    <source>
        <dbReference type="ARBA" id="ARBA00022840"/>
    </source>
</evidence>
<dbReference type="CDD" id="cd15725">
    <property type="entry name" value="FYVE_PIKfyve_Fab1"/>
    <property type="match status" value="1"/>
</dbReference>
<evidence type="ECO:0000256" key="5">
    <source>
        <dbReference type="ARBA" id="ARBA00022771"/>
    </source>
</evidence>
<evidence type="ECO:0000256" key="7">
    <source>
        <dbReference type="ARBA" id="ARBA00022833"/>
    </source>
</evidence>
<feature type="region of interest" description="Disordered" evidence="11">
    <location>
        <begin position="98"/>
        <end position="133"/>
    </location>
</feature>
<dbReference type="RefSeq" id="XP_070437973.1">
    <property type="nucleotide sequence ID" value="XM_070581872.1"/>
</dbReference>
<dbReference type="SMART" id="SM00330">
    <property type="entry name" value="PIPKc"/>
    <property type="match status" value="1"/>
</dbReference>
<dbReference type="InterPro" id="IPR037378">
    <property type="entry name" value="PIKfyve_DEP"/>
</dbReference>
<accession>A0ABM4LC08</accession>